<feature type="domain" description="DUF1285" evidence="1">
    <location>
        <begin position="30"/>
        <end position="97"/>
    </location>
</feature>
<dbReference type="AlphaFoldDB" id="A0A9J6PN65"/>
<dbReference type="RefSeq" id="WP_331283342.1">
    <property type="nucleotide sequence ID" value="NZ_JAMZFT010000003.1"/>
</dbReference>
<accession>A0A9J6PN65</accession>
<dbReference type="PIRSF" id="PIRSF029557">
    <property type="entry name" value="UCP029557"/>
    <property type="match status" value="1"/>
</dbReference>
<dbReference type="Proteomes" id="UP001055804">
    <property type="component" value="Unassembled WGS sequence"/>
</dbReference>
<keyword evidence="4" id="KW-1185">Reference proteome</keyword>
<evidence type="ECO:0000259" key="2">
    <source>
        <dbReference type="Pfam" id="PF21028"/>
    </source>
</evidence>
<dbReference type="InterPro" id="IPR048342">
    <property type="entry name" value="DUF1285_C"/>
</dbReference>
<dbReference type="Gene3D" id="3.10.540.10">
    <property type="entry name" value="duf1285 like domain"/>
    <property type="match status" value="1"/>
</dbReference>
<name>A0A9J6PN65_9PROT</name>
<dbReference type="Pfam" id="PF21028">
    <property type="entry name" value="DUF1285_C"/>
    <property type="match status" value="1"/>
</dbReference>
<organism evidence="3 4">
    <name type="scientific">Futiania mangrovi</name>
    <dbReference type="NCBI Taxonomy" id="2959716"/>
    <lineage>
        <taxon>Bacteria</taxon>
        <taxon>Pseudomonadati</taxon>
        <taxon>Pseudomonadota</taxon>
        <taxon>Alphaproteobacteria</taxon>
        <taxon>Futianiales</taxon>
        <taxon>Futianiaceae</taxon>
        <taxon>Futiania</taxon>
    </lineage>
</organism>
<dbReference type="Gene3D" id="2.30.270.10">
    <property type="entry name" value="duf1285 protein"/>
    <property type="match status" value="1"/>
</dbReference>
<dbReference type="Gene3D" id="2.20.70.10">
    <property type="match status" value="1"/>
</dbReference>
<dbReference type="EMBL" id="JAMZFT010000003">
    <property type="protein sequence ID" value="MCP1337506.1"/>
    <property type="molecule type" value="Genomic_DNA"/>
</dbReference>
<evidence type="ECO:0000313" key="3">
    <source>
        <dbReference type="EMBL" id="MCP1337506.1"/>
    </source>
</evidence>
<evidence type="ECO:0000313" key="4">
    <source>
        <dbReference type="Proteomes" id="UP001055804"/>
    </source>
</evidence>
<gene>
    <name evidence="3" type="ORF">NJQ99_13870</name>
</gene>
<evidence type="ECO:0000259" key="1">
    <source>
        <dbReference type="Pfam" id="PF06938"/>
    </source>
</evidence>
<proteinExistence type="predicted"/>
<sequence>MSGTDQKTDAPAGLDGLARAASANAEKGLPPVHLWNPEYCGEIDMRIARDGLWFYQGTPIGRERLVRLFSTILRKEDDGSYVLVTPVERVGIEVEDVPFVAVDVEAKGEGRAQTLTFRTNVGDFVTADADHPIRIEKDPETGEPTPYVLVRARLEARVNRAMFYYLVDYGTVEEKDGARLFGVWSGGVFFPFAPARELGL</sequence>
<dbReference type="InterPro" id="IPR023361">
    <property type="entry name" value="DUF1285_beta_roll_sf"/>
</dbReference>
<dbReference type="Pfam" id="PF06938">
    <property type="entry name" value="DUF1285_N"/>
    <property type="match status" value="1"/>
</dbReference>
<protein>
    <submittedName>
        <fullName evidence="3">DUF1285 domain-containing protein</fullName>
    </submittedName>
</protein>
<feature type="domain" description="DUF1285" evidence="2">
    <location>
        <begin position="98"/>
        <end position="191"/>
    </location>
</feature>
<reference evidence="3" key="1">
    <citation type="submission" date="2022-06" db="EMBL/GenBank/DDBJ databases">
        <title>Isolation and Genomics of Futiania mangrovii gen. nov., sp. nov., a Rare and Metabolically-versatile member in the Class Alphaproteobacteria.</title>
        <authorList>
            <person name="Liu L."/>
            <person name="Huang W.-C."/>
            <person name="Pan J."/>
            <person name="Li J."/>
            <person name="Huang Y."/>
            <person name="Du H."/>
            <person name="Liu Y."/>
            <person name="Li M."/>
        </authorList>
    </citation>
    <scope>NUCLEOTIDE SEQUENCE</scope>
    <source>
        <strain evidence="3">FT118</strain>
    </source>
</reference>
<dbReference type="InterPro" id="IPR010707">
    <property type="entry name" value="DUF1285"/>
</dbReference>
<comment type="caution">
    <text evidence="3">The sequence shown here is derived from an EMBL/GenBank/DDBJ whole genome shotgun (WGS) entry which is preliminary data.</text>
</comment>
<dbReference type="InterPro" id="IPR048341">
    <property type="entry name" value="DUF1285_N"/>
</dbReference>